<evidence type="ECO:0000313" key="3">
    <source>
        <dbReference type="Proteomes" id="UP000324222"/>
    </source>
</evidence>
<protein>
    <submittedName>
        <fullName evidence="2">Uncharacterized protein</fullName>
    </submittedName>
</protein>
<feature type="compositionally biased region" description="Basic and acidic residues" evidence="1">
    <location>
        <begin position="15"/>
        <end position="29"/>
    </location>
</feature>
<dbReference type="Proteomes" id="UP000324222">
    <property type="component" value="Unassembled WGS sequence"/>
</dbReference>
<evidence type="ECO:0000313" key="2">
    <source>
        <dbReference type="EMBL" id="MPC70530.1"/>
    </source>
</evidence>
<evidence type="ECO:0000256" key="1">
    <source>
        <dbReference type="SAM" id="MobiDB-lite"/>
    </source>
</evidence>
<name>A0A5B7HDZ4_PORTR</name>
<reference evidence="2 3" key="1">
    <citation type="submission" date="2019-05" db="EMBL/GenBank/DDBJ databases">
        <title>Another draft genome of Portunus trituberculatus and its Hox gene families provides insights of decapod evolution.</title>
        <authorList>
            <person name="Jeong J.-H."/>
            <person name="Song I."/>
            <person name="Kim S."/>
            <person name="Choi T."/>
            <person name="Kim D."/>
            <person name="Ryu S."/>
            <person name="Kim W."/>
        </authorList>
    </citation>
    <scope>NUCLEOTIDE SEQUENCE [LARGE SCALE GENOMIC DNA]</scope>
    <source>
        <tissue evidence="2">Muscle</tissue>
    </source>
</reference>
<organism evidence="2 3">
    <name type="scientific">Portunus trituberculatus</name>
    <name type="common">Swimming crab</name>
    <name type="synonym">Neptunus trituberculatus</name>
    <dbReference type="NCBI Taxonomy" id="210409"/>
    <lineage>
        <taxon>Eukaryota</taxon>
        <taxon>Metazoa</taxon>
        <taxon>Ecdysozoa</taxon>
        <taxon>Arthropoda</taxon>
        <taxon>Crustacea</taxon>
        <taxon>Multicrustacea</taxon>
        <taxon>Malacostraca</taxon>
        <taxon>Eumalacostraca</taxon>
        <taxon>Eucarida</taxon>
        <taxon>Decapoda</taxon>
        <taxon>Pleocyemata</taxon>
        <taxon>Brachyura</taxon>
        <taxon>Eubrachyura</taxon>
        <taxon>Portunoidea</taxon>
        <taxon>Portunidae</taxon>
        <taxon>Portuninae</taxon>
        <taxon>Portunus</taxon>
    </lineage>
</organism>
<dbReference type="AlphaFoldDB" id="A0A5B7HDZ4"/>
<accession>A0A5B7HDZ4</accession>
<proteinExistence type="predicted"/>
<feature type="region of interest" description="Disordered" evidence="1">
    <location>
        <begin position="1"/>
        <end position="56"/>
    </location>
</feature>
<sequence length="74" mass="8351">MSSGAPAKGKKKKKKDDGGCQRSQKDDPNLNRTLDLEDSNGFHYSQLEESETAPETFECTSFKRTVKVQKNKEK</sequence>
<keyword evidence="3" id="KW-1185">Reference proteome</keyword>
<dbReference type="EMBL" id="VSRR010031282">
    <property type="protein sequence ID" value="MPC70530.1"/>
    <property type="molecule type" value="Genomic_DNA"/>
</dbReference>
<comment type="caution">
    <text evidence="2">The sequence shown here is derived from an EMBL/GenBank/DDBJ whole genome shotgun (WGS) entry which is preliminary data.</text>
</comment>
<gene>
    <name evidence="2" type="ORF">E2C01_064781</name>
</gene>